<dbReference type="OrthoDB" id="6091153at2759"/>
<organism evidence="3 4">
    <name type="scientific">Mytilus galloprovincialis</name>
    <name type="common">Mediterranean mussel</name>
    <dbReference type="NCBI Taxonomy" id="29158"/>
    <lineage>
        <taxon>Eukaryota</taxon>
        <taxon>Metazoa</taxon>
        <taxon>Spiralia</taxon>
        <taxon>Lophotrochozoa</taxon>
        <taxon>Mollusca</taxon>
        <taxon>Bivalvia</taxon>
        <taxon>Autobranchia</taxon>
        <taxon>Pteriomorphia</taxon>
        <taxon>Mytilida</taxon>
        <taxon>Mytiloidea</taxon>
        <taxon>Mytilidae</taxon>
        <taxon>Mytilinae</taxon>
        <taxon>Mytilus</taxon>
    </lineage>
</organism>
<evidence type="ECO:0000256" key="2">
    <source>
        <dbReference type="SAM" id="MobiDB-lite"/>
    </source>
</evidence>
<dbReference type="PANTHER" id="PTHR19963:SF30">
    <property type="entry name" value="ENDONUCLEASE_EXONUCLEASE_PHOSPHATASE DOMAIN-CONTAINING PROTEIN"/>
    <property type="match status" value="1"/>
</dbReference>
<feature type="region of interest" description="Disordered" evidence="2">
    <location>
        <begin position="345"/>
        <end position="370"/>
    </location>
</feature>
<keyword evidence="4" id="KW-1185">Reference proteome</keyword>
<reference evidence="3" key="1">
    <citation type="submission" date="2018-11" db="EMBL/GenBank/DDBJ databases">
        <authorList>
            <person name="Alioto T."/>
            <person name="Alioto T."/>
        </authorList>
    </citation>
    <scope>NUCLEOTIDE SEQUENCE</scope>
</reference>
<evidence type="ECO:0000313" key="4">
    <source>
        <dbReference type="Proteomes" id="UP000596742"/>
    </source>
</evidence>
<dbReference type="PANTHER" id="PTHR19963">
    <property type="entry name" value="CCHC-TYPE DOMAIN-CONTAINING PROTEIN"/>
    <property type="match status" value="1"/>
</dbReference>
<name>A0A8B6ECZ7_MYTGA</name>
<dbReference type="Proteomes" id="UP000596742">
    <property type="component" value="Unassembled WGS sequence"/>
</dbReference>
<evidence type="ECO:0000256" key="1">
    <source>
        <dbReference type="SAM" id="Coils"/>
    </source>
</evidence>
<proteinExistence type="predicted"/>
<keyword evidence="1" id="KW-0175">Coiled coil</keyword>
<dbReference type="EMBL" id="UYJE01004951">
    <property type="protein sequence ID" value="VDI32756.1"/>
    <property type="molecule type" value="Genomic_DNA"/>
</dbReference>
<comment type="caution">
    <text evidence="3">The sequence shown here is derived from an EMBL/GenBank/DDBJ whole genome shotgun (WGS) entry which is preliminary data.</text>
</comment>
<protein>
    <submittedName>
        <fullName evidence="3">Uncharacterized protein</fullName>
    </submittedName>
</protein>
<gene>
    <name evidence="3" type="ORF">MGAL_10B070044</name>
</gene>
<accession>A0A8B6ECZ7</accession>
<evidence type="ECO:0000313" key="3">
    <source>
        <dbReference type="EMBL" id="VDI32756.1"/>
    </source>
</evidence>
<sequence>MDDSNVVTFGPHLNEIGDEADATMHDNLLEKQSSEIYRTTERMLAEARSEMKLRMDKCFSDFSKDMNQLFAKFEGQAMESRSTPILGRGIETPASSLDQASSLEHITRQDRTDKNNSHIPNIRRSKSDISCKIKPQIYDGSDDLEEYLTQFNLLAELNDWDPKTKALLLASSLSGSARAILNEITDGELHNFDSLVTTLKNRFGSVNRAEVFRAELQTRVRFKNESLPELAQSIKKLTRRAYPGTSPLVRDTLALDSFIDAIPETEVRLRLREVGPKSINEAENIAVRLEALRVADIRKGRNVRIVDIETVQEPDLKREINEIKQSIESLTSEVLIIKNQNDQQFRGDNNYRGNKNNSNRNFNNRGAFRR</sequence>
<dbReference type="AlphaFoldDB" id="A0A8B6ECZ7"/>
<feature type="compositionally biased region" description="Low complexity" evidence="2">
    <location>
        <begin position="346"/>
        <end position="370"/>
    </location>
</feature>
<feature type="coiled-coil region" evidence="1">
    <location>
        <begin position="313"/>
        <end position="340"/>
    </location>
</feature>